<dbReference type="InterPro" id="IPR017972">
    <property type="entry name" value="Cyt_P450_CS"/>
</dbReference>
<keyword evidence="4 7" id="KW-0560">Oxidoreductase</keyword>
<comment type="caution">
    <text evidence="8">The sequence shown here is derived from an EMBL/GenBank/DDBJ whole genome shotgun (WGS) entry which is preliminary data.</text>
</comment>
<dbReference type="PANTHER" id="PTHR46696:SF1">
    <property type="entry name" value="CYTOCHROME P450 YJIB-RELATED"/>
    <property type="match status" value="1"/>
</dbReference>
<evidence type="ECO:0000256" key="5">
    <source>
        <dbReference type="ARBA" id="ARBA00023004"/>
    </source>
</evidence>
<dbReference type="GO" id="GO:0016705">
    <property type="term" value="F:oxidoreductase activity, acting on paired donors, with incorporation or reduction of molecular oxygen"/>
    <property type="evidence" value="ECO:0007669"/>
    <property type="project" value="InterPro"/>
</dbReference>
<dbReference type="OrthoDB" id="4511384at2"/>
<evidence type="ECO:0000256" key="4">
    <source>
        <dbReference type="ARBA" id="ARBA00023002"/>
    </source>
</evidence>
<dbReference type="InterPro" id="IPR002397">
    <property type="entry name" value="Cyt_P450_B"/>
</dbReference>
<keyword evidence="9" id="KW-1185">Reference proteome</keyword>
<dbReference type="PRINTS" id="PR00359">
    <property type="entry name" value="BP450"/>
</dbReference>
<evidence type="ECO:0000313" key="8">
    <source>
        <dbReference type="EMBL" id="RKG84100.1"/>
    </source>
</evidence>
<dbReference type="PANTHER" id="PTHR46696">
    <property type="entry name" value="P450, PUTATIVE (EUROFUNG)-RELATED"/>
    <property type="match status" value="1"/>
</dbReference>
<dbReference type="PRINTS" id="PR00385">
    <property type="entry name" value="P450"/>
</dbReference>
<sequence>MSGRVNLMAPEVRANPYPVYAELRRSAPVCQVEPGGLWALTRFEDVSAAFKNPQVFSSAGVRTVTAPPWLGHNPFSESMIVMDPPHHMRLRTLVSRAWTPTAVNRMEPRIRGFAQHLAERLQPEREVDFVDAFAMPLPASVIGELFALDPQMTARYKRWSVDLSSVSGTTEKDTHRHESIRATVREMEDYLSQVVADRRRQPQEDMVSDLVQTRVDGEALSDAELMSFLFLLVVAGLETTVQLVSHCVRMLMEHPHLLTRLRENPAQLPRFVEEVLRFEPSVHGLVRVTTKETEVSGVVIPAGARVALMVGSACRDGERFKDPDTFDMDREGVNNFPFGHGIHFCLGAPLARLEARVGLEVLLSRFTKFTPTGPVKWNTSLTVRGPLTMPLIPHA</sequence>
<dbReference type="EMBL" id="RAVZ01000164">
    <property type="protein sequence ID" value="RKG84100.1"/>
    <property type="molecule type" value="Genomic_DNA"/>
</dbReference>
<reference evidence="9" key="1">
    <citation type="submission" date="2018-09" db="EMBL/GenBank/DDBJ databases">
        <authorList>
            <person name="Livingstone P.G."/>
            <person name="Whitworth D.E."/>
        </authorList>
    </citation>
    <scope>NUCLEOTIDE SEQUENCE [LARGE SCALE GENOMIC DNA]</scope>
    <source>
        <strain evidence="9">CA054A</strain>
    </source>
</reference>
<evidence type="ECO:0000256" key="6">
    <source>
        <dbReference type="ARBA" id="ARBA00023033"/>
    </source>
</evidence>
<comment type="similarity">
    <text evidence="1 7">Belongs to the cytochrome P450 family.</text>
</comment>
<dbReference type="Pfam" id="PF00067">
    <property type="entry name" value="p450"/>
    <property type="match status" value="1"/>
</dbReference>
<dbReference type="Proteomes" id="UP000268094">
    <property type="component" value="Unassembled WGS sequence"/>
</dbReference>
<evidence type="ECO:0000256" key="1">
    <source>
        <dbReference type="ARBA" id="ARBA00010617"/>
    </source>
</evidence>
<dbReference type="CDD" id="cd11078">
    <property type="entry name" value="CYP130-like"/>
    <property type="match status" value="1"/>
</dbReference>
<dbReference type="InterPro" id="IPR001128">
    <property type="entry name" value="Cyt_P450"/>
</dbReference>
<keyword evidence="6 7" id="KW-0503">Monooxygenase</keyword>
<dbReference type="InterPro" id="IPR036396">
    <property type="entry name" value="Cyt_P450_sf"/>
</dbReference>
<dbReference type="GO" id="GO:0005506">
    <property type="term" value="F:iron ion binding"/>
    <property type="evidence" value="ECO:0007669"/>
    <property type="project" value="InterPro"/>
</dbReference>
<dbReference type="SUPFAM" id="SSF48264">
    <property type="entry name" value="Cytochrome P450"/>
    <property type="match status" value="1"/>
</dbReference>
<evidence type="ECO:0000256" key="2">
    <source>
        <dbReference type="ARBA" id="ARBA00022617"/>
    </source>
</evidence>
<organism evidence="8 9">
    <name type="scientific">Corallococcus terminator</name>
    <dbReference type="NCBI Taxonomy" id="2316733"/>
    <lineage>
        <taxon>Bacteria</taxon>
        <taxon>Pseudomonadati</taxon>
        <taxon>Myxococcota</taxon>
        <taxon>Myxococcia</taxon>
        <taxon>Myxococcales</taxon>
        <taxon>Cystobacterineae</taxon>
        <taxon>Myxococcaceae</taxon>
        <taxon>Corallococcus</taxon>
    </lineage>
</organism>
<name>A0A3A8IWI2_9BACT</name>
<dbReference type="RefSeq" id="WP_120542745.1">
    <property type="nucleotide sequence ID" value="NZ_RAVZ01000164.1"/>
</dbReference>
<gene>
    <name evidence="8" type="ORF">D7V88_22715</name>
</gene>
<accession>A0A3A8IWI2</accession>
<dbReference type="FunFam" id="1.10.630.10:FF:000018">
    <property type="entry name" value="Cytochrome P450 monooxygenase"/>
    <property type="match status" value="1"/>
</dbReference>
<dbReference type="Gene3D" id="1.10.630.10">
    <property type="entry name" value="Cytochrome P450"/>
    <property type="match status" value="1"/>
</dbReference>
<dbReference type="GO" id="GO:0004497">
    <property type="term" value="F:monooxygenase activity"/>
    <property type="evidence" value="ECO:0007669"/>
    <property type="project" value="UniProtKB-KW"/>
</dbReference>
<evidence type="ECO:0000256" key="7">
    <source>
        <dbReference type="RuleBase" id="RU000461"/>
    </source>
</evidence>
<evidence type="ECO:0000313" key="9">
    <source>
        <dbReference type="Proteomes" id="UP000268094"/>
    </source>
</evidence>
<proteinExistence type="inferred from homology"/>
<dbReference type="PROSITE" id="PS00086">
    <property type="entry name" value="CYTOCHROME_P450"/>
    <property type="match status" value="1"/>
</dbReference>
<keyword evidence="5 7" id="KW-0408">Iron</keyword>
<keyword evidence="2 7" id="KW-0349">Heme</keyword>
<keyword evidence="3 7" id="KW-0479">Metal-binding</keyword>
<dbReference type="GO" id="GO:0020037">
    <property type="term" value="F:heme binding"/>
    <property type="evidence" value="ECO:0007669"/>
    <property type="project" value="InterPro"/>
</dbReference>
<dbReference type="AlphaFoldDB" id="A0A3A8IWI2"/>
<protein>
    <submittedName>
        <fullName evidence="8">Cytochrome P450</fullName>
    </submittedName>
</protein>
<evidence type="ECO:0000256" key="3">
    <source>
        <dbReference type="ARBA" id="ARBA00022723"/>
    </source>
</evidence>